<gene>
    <name evidence="1" type="ORF">ACFPO9_24210</name>
</gene>
<organism evidence="1 2">
    <name type="scientific">Massilia aerilata</name>
    <dbReference type="NCBI Taxonomy" id="453817"/>
    <lineage>
        <taxon>Bacteria</taxon>
        <taxon>Pseudomonadati</taxon>
        <taxon>Pseudomonadota</taxon>
        <taxon>Betaproteobacteria</taxon>
        <taxon>Burkholderiales</taxon>
        <taxon>Oxalobacteraceae</taxon>
        <taxon>Telluria group</taxon>
        <taxon>Massilia</taxon>
    </lineage>
</organism>
<dbReference type="InterPro" id="IPR021109">
    <property type="entry name" value="Peptidase_aspartic_dom_sf"/>
</dbReference>
<comment type="caution">
    <text evidence="1">The sequence shown here is derived from an EMBL/GenBank/DDBJ whole genome shotgun (WGS) entry which is preliminary data.</text>
</comment>
<dbReference type="InterPro" id="IPR034122">
    <property type="entry name" value="Retropepsin-like_bacterial"/>
</dbReference>
<dbReference type="SMART" id="SM00671">
    <property type="entry name" value="SEL1"/>
    <property type="match status" value="1"/>
</dbReference>
<dbReference type="SUPFAM" id="SSF50630">
    <property type="entry name" value="Acid proteases"/>
    <property type="match status" value="2"/>
</dbReference>
<sequence length="524" mass="56706">MTIRHLRHPLALLFAGSLGTTLLHPIPARADDAPRCTYVEVGDMPLKYAGQSLVPAVDGVIDGAPAVMLVDTGAFETSLTMNAVLKRDLALHMTGRIVQGVGGSSRLYYARTGEFAIGPVKSPRKQTNLLVIGETSFTPAFDALVGAPFLLQADMEFDLHAKRMKFFRPQNCNSDSPLNYWKEPTVAVPFVVSRSTSPNPHFTVLVNGKELDAMIDTGAHASFLTLRGAKQLGIDVKSADVTRLRDSGGIGSERASNWSAPVKSVQIGGEIINDVKLGIVDVQSEMNTELFLGQDFLRTHRVLFAMSQRKVYIAYLGGEIFTRGAGLEPWIVQEADGGNADAQYALAYMLNTGRGAPRDPQQAQSWLEKAAAAGQPNATLALGRQRMQANRFGEAIPLLRAALDQLPAERLGALWLFDARVHEGQSELAKTELAATLKKQRNDDWPQPIAEFYLGKLDAKGLLETAAKDRQSAHARTCMANGYMREWHMARGENAQAEALMAILKADCAPARPAASAPVPAAAP</sequence>
<name>A0ABW0S569_9BURK</name>
<dbReference type="CDD" id="cd05483">
    <property type="entry name" value="retropepsin_like_bacteria"/>
    <property type="match status" value="1"/>
</dbReference>
<keyword evidence="2" id="KW-1185">Reference proteome</keyword>
<dbReference type="Pfam" id="PF08238">
    <property type="entry name" value="Sel1"/>
    <property type="match status" value="1"/>
</dbReference>
<evidence type="ECO:0000313" key="2">
    <source>
        <dbReference type="Proteomes" id="UP001596086"/>
    </source>
</evidence>
<dbReference type="Gene3D" id="1.25.40.10">
    <property type="entry name" value="Tetratricopeptide repeat domain"/>
    <property type="match status" value="1"/>
</dbReference>
<dbReference type="InterPro" id="IPR011990">
    <property type="entry name" value="TPR-like_helical_dom_sf"/>
</dbReference>
<protein>
    <submittedName>
        <fullName evidence="1">Retroviral-like aspartic protease family protein</fullName>
    </submittedName>
</protein>
<dbReference type="RefSeq" id="WP_379776028.1">
    <property type="nucleotide sequence ID" value="NZ_JBHSMZ010000024.1"/>
</dbReference>
<reference evidence="2" key="1">
    <citation type="journal article" date="2019" name="Int. J. Syst. Evol. Microbiol.">
        <title>The Global Catalogue of Microorganisms (GCM) 10K type strain sequencing project: providing services to taxonomists for standard genome sequencing and annotation.</title>
        <authorList>
            <consortium name="The Broad Institute Genomics Platform"/>
            <consortium name="The Broad Institute Genome Sequencing Center for Infectious Disease"/>
            <person name="Wu L."/>
            <person name="Ma J."/>
        </authorList>
    </citation>
    <scope>NUCLEOTIDE SEQUENCE [LARGE SCALE GENOMIC DNA]</scope>
    <source>
        <strain evidence="2">CGMCC 4.5798</strain>
    </source>
</reference>
<dbReference type="InterPro" id="IPR006597">
    <property type="entry name" value="Sel1-like"/>
</dbReference>
<accession>A0ABW0S569</accession>
<dbReference type="Proteomes" id="UP001596086">
    <property type="component" value="Unassembled WGS sequence"/>
</dbReference>
<dbReference type="Gene3D" id="2.40.70.10">
    <property type="entry name" value="Acid Proteases"/>
    <property type="match status" value="2"/>
</dbReference>
<dbReference type="Pfam" id="PF13975">
    <property type="entry name" value="gag-asp_proteas"/>
    <property type="match status" value="1"/>
</dbReference>
<evidence type="ECO:0000313" key="1">
    <source>
        <dbReference type="EMBL" id="MFC5551634.1"/>
    </source>
</evidence>
<dbReference type="EMBL" id="JBHSMZ010000024">
    <property type="protein sequence ID" value="MFC5551634.1"/>
    <property type="molecule type" value="Genomic_DNA"/>
</dbReference>
<dbReference type="SUPFAM" id="SSF81901">
    <property type="entry name" value="HCP-like"/>
    <property type="match status" value="1"/>
</dbReference>
<proteinExistence type="predicted"/>